<dbReference type="AlphaFoldDB" id="A0A919KUN9"/>
<dbReference type="Proteomes" id="UP000627369">
    <property type="component" value="Unassembled WGS sequence"/>
</dbReference>
<dbReference type="EMBL" id="BNAS01000003">
    <property type="protein sequence ID" value="GHH73149.1"/>
    <property type="molecule type" value="Genomic_DNA"/>
</dbReference>
<sequence>MTHHLDGNVLAGALSEVFTTDVTAARARCGGCGRMSPIAEAMVYTDAPGLVARCAGCDQVLATVVDAGDRLILSLAGLSAIELRR</sequence>
<reference evidence="1" key="1">
    <citation type="journal article" date="2014" name="Int. J. Syst. Evol. Microbiol.">
        <title>Complete genome sequence of Corynebacterium casei LMG S-19264T (=DSM 44701T), isolated from a smear-ripened cheese.</title>
        <authorList>
            <consortium name="US DOE Joint Genome Institute (JGI-PGF)"/>
            <person name="Walter F."/>
            <person name="Albersmeier A."/>
            <person name="Kalinowski J."/>
            <person name="Ruckert C."/>
        </authorList>
    </citation>
    <scope>NUCLEOTIDE SEQUENCE</scope>
    <source>
        <strain evidence="1">CGMCC 4.7398</strain>
    </source>
</reference>
<dbReference type="RefSeq" id="WP_189669490.1">
    <property type="nucleotide sequence ID" value="NZ_BNAS01000003.1"/>
</dbReference>
<comment type="caution">
    <text evidence="1">The sequence shown here is derived from an EMBL/GenBank/DDBJ whole genome shotgun (WGS) entry which is preliminary data.</text>
</comment>
<keyword evidence="2" id="KW-1185">Reference proteome</keyword>
<evidence type="ECO:0000313" key="2">
    <source>
        <dbReference type="Proteomes" id="UP000627369"/>
    </source>
</evidence>
<protein>
    <submittedName>
        <fullName evidence="1">Uncharacterized protein</fullName>
    </submittedName>
</protein>
<accession>A0A919KUN9</accession>
<organism evidence="1 2">
    <name type="scientific">Promicromonospora soli</name>
    <dbReference type="NCBI Taxonomy" id="2035533"/>
    <lineage>
        <taxon>Bacteria</taxon>
        <taxon>Bacillati</taxon>
        <taxon>Actinomycetota</taxon>
        <taxon>Actinomycetes</taxon>
        <taxon>Micrococcales</taxon>
        <taxon>Promicromonosporaceae</taxon>
        <taxon>Promicromonospora</taxon>
    </lineage>
</organism>
<dbReference type="InterPro" id="IPR045423">
    <property type="entry name" value="DUF6510"/>
</dbReference>
<evidence type="ECO:0000313" key="1">
    <source>
        <dbReference type="EMBL" id="GHH73149.1"/>
    </source>
</evidence>
<reference evidence="1" key="2">
    <citation type="submission" date="2020-09" db="EMBL/GenBank/DDBJ databases">
        <authorList>
            <person name="Sun Q."/>
            <person name="Zhou Y."/>
        </authorList>
    </citation>
    <scope>NUCLEOTIDE SEQUENCE</scope>
    <source>
        <strain evidence="1">CGMCC 4.7398</strain>
    </source>
</reference>
<dbReference type="Pfam" id="PF20120">
    <property type="entry name" value="DUF6510"/>
    <property type="match status" value="1"/>
</dbReference>
<name>A0A919KUN9_9MICO</name>
<proteinExistence type="predicted"/>
<gene>
    <name evidence="1" type="ORF">GCM10017772_23850</name>
</gene>